<gene>
    <name evidence="1" type="ORF">LOY88_004085</name>
</gene>
<accession>A0ACB8UUR2</accession>
<reference evidence="1" key="1">
    <citation type="journal article" date="2022" name="bioRxiv">
        <title>Population genetic analysis of Ophidiomyces ophidiicola, the causative agent of snake fungal disease, indicates recent introductions to the USA.</title>
        <authorList>
            <person name="Ladner J.T."/>
            <person name="Palmer J.M."/>
            <person name="Ettinger C.L."/>
            <person name="Stajich J.E."/>
            <person name="Farrell T.M."/>
            <person name="Glorioso B.M."/>
            <person name="Lawson B."/>
            <person name="Price S.J."/>
            <person name="Stengle A.G."/>
            <person name="Grear D.A."/>
            <person name="Lorch J.M."/>
        </authorList>
    </citation>
    <scope>NUCLEOTIDE SEQUENCE</scope>
    <source>
        <strain evidence="1">NWHC 24266-5</strain>
    </source>
</reference>
<proteinExistence type="predicted"/>
<evidence type="ECO:0000313" key="1">
    <source>
        <dbReference type="EMBL" id="KAI2385467.1"/>
    </source>
</evidence>
<sequence>MEKKACLQQICLAKSDKSKVIAPKHVEASVRSGEKLQLESHLLRQYPRDSWPNLYRAACPHPVLLHPQHYRNIETLHVALVLAITNIVERWWTDTEARFFDRMPLEPHEEDLLRWMSTEAIDEIRPFKECLGSWRPDILIENASDTSEVAESSSGQQALQDMGSEDKCMLSVLEPSEVVDGLLNCFDPTRPLHLLKGEEHGHDIHLFVHDVERRTGAAPIFISPEDLRLVPTDSSKFGYKLCSTVKEESPQSRGSSQNSTMTKAWRSARFIYGGEILEEVHQVGLELHQRELRKLSPEMLRHLALRCFNDMRTIFLVHDKRMLGILLQELDSLVTNHGVLTKEQARTLREGIVTTYLPGSQELEHMIVKSKYQPELKNNYILKPIRSGKGAGIIFGDEISNSEWQDKLETLRRPDITLGQPIYIVQRQINQPTYQVLAREEDGLQQNRLVGTYLAIHGKFLGLGIWRCGPGRICAVSRGGAVIFSVLSSAHRIETPRRSCTSSKPLGWFQSLGSWVKTQLACSAKNIN</sequence>
<protein>
    <submittedName>
        <fullName evidence="1">Uncharacterized protein</fullName>
    </submittedName>
</protein>
<dbReference type="EMBL" id="JALBCA010000058">
    <property type="protein sequence ID" value="KAI2385467.1"/>
    <property type="molecule type" value="Genomic_DNA"/>
</dbReference>
<comment type="caution">
    <text evidence="1">The sequence shown here is derived from an EMBL/GenBank/DDBJ whole genome shotgun (WGS) entry which is preliminary data.</text>
</comment>
<name>A0ACB8UUR2_9EURO</name>
<organism evidence="1">
    <name type="scientific">Ophidiomyces ophidiicola</name>
    <dbReference type="NCBI Taxonomy" id="1387563"/>
    <lineage>
        <taxon>Eukaryota</taxon>
        <taxon>Fungi</taxon>
        <taxon>Dikarya</taxon>
        <taxon>Ascomycota</taxon>
        <taxon>Pezizomycotina</taxon>
        <taxon>Eurotiomycetes</taxon>
        <taxon>Eurotiomycetidae</taxon>
        <taxon>Onygenales</taxon>
        <taxon>Onygenaceae</taxon>
        <taxon>Ophidiomyces</taxon>
    </lineage>
</organism>